<dbReference type="PANTHER" id="PTHR42946">
    <property type="entry name" value="PHOSPHOHEXOSE MUTASE"/>
    <property type="match status" value="1"/>
</dbReference>
<evidence type="ECO:0000256" key="2">
    <source>
        <dbReference type="ARBA" id="ARBA00010231"/>
    </source>
</evidence>
<evidence type="ECO:0000256" key="1">
    <source>
        <dbReference type="ARBA" id="ARBA00001946"/>
    </source>
</evidence>
<dbReference type="GO" id="GO:0009252">
    <property type="term" value="P:peptidoglycan biosynthetic process"/>
    <property type="evidence" value="ECO:0007669"/>
    <property type="project" value="TreeGrafter"/>
</dbReference>
<dbReference type="GO" id="GO:0000287">
    <property type="term" value="F:magnesium ion binding"/>
    <property type="evidence" value="ECO:0007669"/>
    <property type="project" value="InterPro"/>
</dbReference>
<dbReference type="Gene3D" id="3.40.120.10">
    <property type="entry name" value="Alpha-D-Glucose-1,6-Bisphosphate, subunit A, domain 3"/>
    <property type="match status" value="3"/>
</dbReference>
<dbReference type="SUPFAM" id="SSF53738">
    <property type="entry name" value="Phosphoglucomutase, first 3 domains"/>
    <property type="match status" value="3"/>
</dbReference>
<dbReference type="AlphaFoldDB" id="A0A255Y763"/>
<dbReference type="Gene3D" id="3.30.310.50">
    <property type="entry name" value="Alpha-D-phosphohexomutase, C-terminal domain"/>
    <property type="match status" value="1"/>
</dbReference>
<dbReference type="InterPro" id="IPR050060">
    <property type="entry name" value="Phosphoglucosamine_mutase"/>
</dbReference>
<name>A0A255Y763_9SPHN</name>
<keyword evidence="3" id="KW-0597">Phosphoprotein</keyword>
<dbReference type="GO" id="GO:0005975">
    <property type="term" value="P:carbohydrate metabolic process"/>
    <property type="evidence" value="ECO:0007669"/>
    <property type="project" value="InterPro"/>
</dbReference>
<gene>
    <name evidence="12" type="ORF">CHU93_14645</name>
</gene>
<accession>A0A255Y763</accession>
<dbReference type="InterPro" id="IPR036900">
    <property type="entry name" value="A-D-PHexomutase_C_sf"/>
</dbReference>
<evidence type="ECO:0000259" key="8">
    <source>
        <dbReference type="Pfam" id="PF00408"/>
    </source>
</evidence>
<dbReference type="InterPro" id="IPR016066">
    <property type="entry name" value="A-D-PHexomutase_CS"/>
</dbReference>
<dbReference type="EMBL" id="NOXT01000123">
    <property type="protein sequence ID" value="OYQ25067.1"/>
    <property type="molecule type" value="Genomic_DNA"/>
</dbReference>
<dbReference type="InterPro" id="IPR005843">
    <property type="entry name" value="A-D-PHexomutase_C"/>
</dbReference>
<dbReference type="GO" id="GO:0006048">
    <property type="term" value="P:UDP-N-acetylglucosamine biosynthetic process"/>
    <property type="evidence" value="ECO:0007669"/>
    <property type="project" value="TreeGrafter"/>
</dbReference>
<evidence type="ECO:0000259" key="10">
    <source>
        <dbReference type="Pfam" id="PF02879"/>
    </source>
</evidence>
<evidence type="ECO:0000256" key="4">
    <source>
        <dbReference type="ARBA" id="ARBA00022723"/>
    </source>
</evidence>
<dbReference type="SUPFAM" id="SSF55957">
    <property type="entry name" value="Phosphoglucomutase, C-terminal domain"/>
    <property type="match status" value="1"/>
</dbReference>
<dbReference type="Proteomes" id="UP000216991">
    <property type="component" value="Unassembled WGS sequence"/>
</dbReference>
<feature type="domain" description="Alpha-D-phosphohexomutase alpha/beta/alpha" evidence="9">
    <location>
        <begin position="15"/>
        <end position="143"/>
    </location>
</feature>
<evidence type="ECO:0000313" key="12">
    <source>
        <dbReference type="EMBL" id="OYQ25067.1"/>
    </source>
</evidence>
<dbReference type="PANTHER" id="PTHR42946:SF1">
    <property type="entry name" value="PHOSPHOGLUCOMUTASE (ALPHA-D-GLUCOSE-1,6-BISPHOSPHATE-DEPENDENT)"/>
    <property type="match status" value="1"/>
</dbReference>
<dbReference type="GO" id="GO:0005829">
    <property type="term" value="C:cytosol"/>
    <property type="evidence" value="ECO:0007669"/>
    <property type="project" value="TreeGrafter"/>
</dbReference>
<feature type="domain" description="Alpha-D-phosphohexomutase alpha/beta/alpha" evidence="11">
    <location>
        <begin position="273"/>
        <end position="383"/>
    </location>
</feature>
<sequence>MTRTVADCMNASGVAFGTSGARGLVTAMSDRVCHAYTTGFLGFLQEVGAWRPGMQVALAGDLRPSTPRILAACAAAVRDAGGLPLFCGYQPTPALAAAAFARRIPSLMVTGSHIPDDRNGIKFFRPDGEVLKADEAGMARQIVDQTSRQWDEAGAMIDAAPLPTPIDVATAYVARYVDVFGPVALAGRRIGIYQHSAVGRDVLVQILAGLGAEVLPLGRSERFIPVDTEAVRAEDQALARQWAADHGCDAIASTDGDSDRPLLADEHGEWLRGDILGLLCARMLGADVVVTPVSSNNVVERIPAFTRVERTRIGSPYVIAAMDQARADGQVVCGYEANGGFLLGSDAVINGRTLPALPTRDAVLPIVAALVAAGTRGLAALVRALPPGVTHSDRLPDFAAGRRDALMDWLLPPDVAERDARLAATFGPITGAALEQVNLTDGVRMLFANGRVIHLRGSGNAPELRCYTEAESPSVAAAMNGRSLALVAERFPG</sequence>
<dbReference type="OrthoDB" id="9803322at2"/>
<evidence type="ECO:0000313" key="13">
    <source>
        <dbReference type="Proteomes" id="UP000216991"/>
    </source>
</evidence>
<dbReference type="GO" id="GO:0004615">
    <property type="term" value="F:phosphomannomutase activity"/>
    <property type="evidence" value="ECO:0007669"/>
    <property type="project" value="TreeGrafter"/>
</dbReference>
<feature type="domain" description="Alpha-D-phosphohexomutase C-terminal" evidence="8">
    <location>
        <begin position="432"/>
        <end position="477"/>
    </location>
</feature>
<proteinExistence type="inferred from homology"/>
<evidence type="ECO:0000259" key="9">
    <source>
        <dbReference type="Pfam" id="PF02878"/>
    </source>
</evidence>
<dbReference type="InterPro" id="IPR005846">
    <property type="entry name" value="A-D-PHexomutase_a/b/a-III"/>
</dbReference>
<dbReference type="GO" id="GO:0008966">
    <property type="term" value="F:phosphoglucosamine mutase activity"/>
    <property type="evidence" value="ECO:0007669"/>
    <property type="project" value="TreeGrafter"/>
</dbReference>
<dbReference type="Pfam" id="PF00408">
    <property type="entry name" value="PGM_PMM_IV"/>
    <property type="match status" value="1"/>
</dbReference>
<comment type="cofactor">
    <cofactor evidence="1">
        <name>Mg(2+)</name>
        <dbReference type="ChEBI" id="CHEBI:18420"/>
    </cofactor>
</comment>
<dbReference type="PROSITE" id="PS00710">
    <property type="entry name" value="PGM_PMM"/>
    <property type="match status" value="1"/>
</dbReference>
<dbReference type="InterPro" id="IPR005844">
    <property type="entry name" value="A-D-PHexomutase_a/b/a-I"/>
</dbReference>
<comment type="similarity">
    <text evidence="2 7">Belongs to the phosphohexose mutase family.</text>
</comment>
<dbReference type="Pfam" id="PF02878">
    <property type="entry name" value="PGM_PMM_I"/>
    <property type="match status" value="1"/>
</dbReference>
<keyword evidence="13" id="KW-1185">Reference proteome</keyword>
<dbReference type="InterPro" id="IPR005845">
    <property type="entry name" value="A-D-PHexomutase_a/b/a-II"/>
</dbReference>
<dbReference type="Pfam" id="PF02879">
    <property type="entry name" value="PGM_PMM_II"/>
    <property type="match status" value="1"/>
</dbReference>
<dbReference type="InterPro" id="IPR016055">
    <property type="entry name" value="A-D-PHexomutase_a/b/a-I/II/III"/>
</dbReference>
<keyword evidence="6" id="KW-0413">Isomerase</keyword>
<dbReference type="Pfam" id="PF02880">
    <property type="entry name" value="PGM_PMM_III"/>
    <property type="match status" value="1"/>
</dbReference>
<reference evidence="12 13" key="1">
    <citation type="submission" date="2017-07" db="EMBL/GenBank/DDBJ databases">
        <title>Sandarakinorhabdus cyanobacteriorum sp. nov., a novel bacterium isolated from cyanobacterial aggregates in a eutrophic lake.</title>
        <authorList>
            <person name="Cai H."/>
        </authorList>
    </citation>
    <scope>NUCLEOTIDE SEQUENCE [LARGE SCALE GENOMIC DNA]</scope>
    <source>
        <strain evidence="12 13">TH057</strain>
    </source>
</reference>
<keyword evidence="4 7" id="KW-0479">Metal-binding</keyword>
<evidence type="ECO:0000256" key="3">
    <source>
        <dbReference type="ARBA" id="ARBA00022553"/>
    </source>
</evidence>
<keyword evidence="5 7" id="KW-0460">Magnesium</keyword>
<evidence type="ECO:0000259" key="11">
    <source>
        <dbReference type="Pfam" id="PF02880"/>
    </source>
</evidence>
<evidence type="ECO:0000256" key="5">
    <source>
        <dbReference type="ARBA" id="ARBA00022842"/>
    </source>
</evidence>
<organism evidence="12 13">
    <name type="scientific">Sandarakinorhabdus cyanobacteriorum</name>
    <dbReference type="NCBI Taxonomy" id="1981098"/>
    <lineage>
        <taxon>Bacteria</taxon>
        <taxon>Pseudomonadati</taxon>
        <taxon>Pseudomonadota</taxon>
        <taxon>Alphaproteobacteria</taxon>
        <taxon>Sphingomonadales</taxon>
        <taxon>Sphingosinicellaceae</taxon>
        <taxon>Sandarakinorhabdus</taxon>
    </lineage>
</organism>
<evidence type="ECO:0000256" key="7">
    <source>
        <dbReference type="RuleBase" id="RU004326"/>
    </source>
</evidence>
<dbReference type="CDD" id="cd03088">
    <property type="entry name" value="ManB"/>
    <property type="match status" value="1"/>
</dbReference>
<comment type="caution">
    <text evidence="12">The sequence shown here is derived from an EMBL/GenBank/DDBJ whole genome shotgun (WGS) entry which is preliminary data.</text>
</comment>
<feature type="domain" description="Alpha-D-phosphohexomutase alpha/beta/alpha" evidence="10">
    <location>
        <begin position="171"/>
        <end position="268"/>
    </location>
</feature>
<protein>
    <submittedName>
        <fullName evidence="12">Phosphomannomutase</fullName>
    </submittedName>
</protein>
<evidence type="ECO:0000256" key="6">
    <source>
        <dbReference type="ARBA" id="ARBA00023235"/>
    </source>
</evidence>